<dbReference type="InterPro" id="IPR011527">
    <property type="entry name" value="ABC1_TM_dom"/>
</dbReference>
<reference evidence="17 18" key="1">
    <citation type="journal article" date="2017" name="Curr. Biol.">
        <title>Genome architecture and evolution of a unichromosomal asexual nematode.</title>
        <authorList>
            <person name="Fradin H."/>
            <person name="Zegar C."/>
            <person name="Gutwein M."/>
            <person name="Lucas J."/>
            <person name="Kovtun M."/>
            <person name="Corcoran D."/>
            <person name="Baugh L.R."/>
            <person name="Kiontke K."/>
            <person name="Gunsalus K."/>
            <person name="Fitch D.H."/>
            <person name="Piano F."/>
        </authorList>
    </citation>
    <scope>NUCLEOTIDE SEQUENCE [LARGE SCALE GENOMIC DNA]</scope>
    <source>
        <strain evidence="17">PF1309</strain>
    </source>
</reference>
<keyword evidence="6" id="KW-0677">Repeat</keyword>
<evidence type="ECO:0000256" key="8">
    <source>
        <dbReference type="ARBA" id="ARBA00022840"/>
    </source>
</evidence>
<dbReference type="CDD" id="cd18578">
    <property type="entry name" value="ABC_6TM_Pgp_ABCB1_D2_like"/>
    <property type="match status" value="1"/>
</dbReference>
<dbReference type="InterPro" id="IPR003439">
    <property type="entry name" value="ABC_transporter-like_ATP-bd"/>
</dbReference>
<dbReference type="GO" id="GO:0015421">
    <property type="term" value="F:ABC-type oligopeptide transporter activity"/>
    <property type="evidence" value="ECO:0007669"/>
    <property type="project" value="TreeGrafter"/>
</dbReference>
<evidence type="ECO:0000313" key="17">
    <source>
        <dbReference type="EMBL" id="PAV56625.1"/>
    </source>
</evidence>
<feature type="domain" description="ABC transmembrane type-1" evidence="16">
    <location>
        <begin position="191"/>
        <end position="477"/>
    </location>
</feature>
<evidence type="ECO:0000256" key="1">
    <source>
        <dbReference type="ARBA" id="ARBA00004141"/>
    </source>
</evidence>
<keyword evidence="7" id="KW-0547">Nucleotide-binding</keyword>
<keyword evidence="8" id="KW-0067">ATP-binding</keyword>
<dbReference type="Proteomes" id="UP000218231">
    <property type="component" value="Unassembled WGS sequence"/>
</dbReference>
<dbReference type="SUPFAM" id="SSF52540">
    <property type="entry name" value="P-loop containing nucleoside triphosphate hydrolases"/>
    <property type="match status" value="2"/>
</dbReference>
<evidence type="ECO:0000256" key="11">
    <source>
        <dbReference type="ARBA" id="ARBA00023136"/>
    </source>
</evidence>
<keyword evidence="4" id="KW-0813">Transport</keyword>
<evidence type="ECO:0000256" key="5">
    <source>
        <dbReference type="ARBA" id="ARBA00022692"/>
    </source>
</evidence>
<dbReference type="Gene3D" id="1.20.1560.10">
    <property type="entry name" value="ABC transporter type 1, transmembrane domain"/>
    <property type="match status" value="1"/>
</dbReference>
<comment type="caution">
    <text evidence="17">The sequence shown here is derived from an EMBL/GenBank/DDBJ whole genome shotgun (WGS) entry which is preliminary data.</text>
</comment>
<dbReference type="Pfam" id="PF00664">
    <property type="entry name" value="ABC_membrane"/>
    <property type="match status" value="1"/>
</dbReference>
<dbReference type="GO" id="GO:0008559">
    <property type="term" value="F:ABC-type xenobiotic transporter activity"/>
    <property type="evidence" value="ECO:0007669"/>
    <property type="project" value="UniProtKB-EC"/>
</dbReference>
<gene>
    <name evidence="17" type="ORF">WR25_08064</name>
</gene>
<dbReference type="InterPro" id="IPR039421">
    <property type="entry name" value="Type_1_exporter"/>
</dbReference>
<evidence type="ECO:0000313" key="18">
    <source>
        <dbReference type="Proteomes" id="UP000218231"/>
    </source>
</evidence>
<keyword evidence="10 14" id="KW-1133">Transmembrane helix</keyword>
<evidence type="ECO:0000256" key="10">
    <source>
        <dbReference type="ARBA" id="ARBA00022989"/>
    </source>
</evidence>
<keyword evidence="9" id="KW-1278">Translocase</keyword>
<dbReference type="PROSITE" id="PS50929">
    <property type="entry name" value="ABC_TM1F"/>
    <property type="match status" value="1"/>
</dbReference>
<dbReference type="EMBL" id="LIAE01010683">
    <property type="protein sequence ID" value="PAV56625.1"/>
    <property type="molecule type" value="Genomic_DNA"/>
</dbReference>
<evidence type="ECO:0000256" key="2">
    <source>
        <dbReference type="ARBA" id="ARBA00007577"/>
    </source>
</evidence>
<dbReference type="SUPFAM" id="SSF90123">
    <property type="entry name" value="ABC transporter transmembrane region"/>
    <property type="match status" value="1"/>
</dbReference>
<dbReference type="SMART" id="SM00382">
    <property type="entry name" value="AAA"/>
    <property type="match status" value="1"/>
</dbReference>
<evidence type="ECO:0000256" key="4">
    <source>
        <dbReference type="ARBA" id="ARBA00022448"/>
    </source>
</evidence>
<feature type="transmembrane region" description="Helical" evidence="14">
    <location>
        <begin position="232"/>
        <end position="253"/>
    </location>
</feature>
<dbReference type="PROSITE" id="PS50893">
    <property type="entry name" value="ABC_TRANSPORTER_2"/>
    <property type="match status" value="1"/>
</dbReference>
<keyword evidence="12" id="KW-0325">Glycoprotein</keyword>
<dbReference type="GO" id="GO:0005524">
    <property type="term" value="F:ATP binding"/>
    <property type="evidence" value="ECO:0007669"/>
    <property type="project" value="UniProtKB-KW"/>
</dbReference>
<dbReference type="PROSITE" id="PS00211">
    <property type="entry name" value="ABC_TRANSPORTER_1"/>
    <property type="match status" value="1"/>
</dbReference>
<proteinExistence type="inferred from homology"/>
<evidence type="ECO:0000256" key="12">
    <source>
        <dbReference type="ARBA" id="ARBA00023180"/>
    </source>
</evidence>
<sequence>MVGERGTQLSGGQKQRIAIARALIRNPQIMLFDEATSALDSENESIVQKAIENACAGKTTITIAHRLSTIRNADRILVINKGQIIEAGTHQELIDERGEYYEMVMAQSLAEVDERPEFGRSTSRHISTESHSVVSRRTISQQISHTSVASLKEPEEDEMDRLKRELAEEGASKGSLWQLISYTKFDMWLVVIGCIIATIHGLCKPALAYSYTKILEAYSRDREEILEHGQRWALILLGIGLFDTFGTLFFRLALEVASENMLVCVQTDCLKQLLRMPVAYFDDPKHSSERLSTRLATDTTNARWAMDFPLGYFCSTITGFALACVVALTFGWQMAIITLTSFSLMAYFQRKVGMYLESVHHKETNALEAASRIAMESIDNIKTVRSLTMEKSVIDRFIEMTQVSHNANKKKAKVQALAFSVSHTAYYFVYTLNYAFGALMIYKGFIWSLNVYVVLFCVIEVMDSSDYTFSFFPDYIRARYAIGLIFKLLNETSSIDNLTESGEKPRDTTEVSFKDVEFRYPQRPDQTILKDFSLLFPSGKTTALVGESGSGKSTAISLIERFYDPNSGHVNLSSTRLQDIQPRYLRSKLSLVSQEPVLCNRTIRENVIYGLENDNISSDQIYQVLEHANIRSFVDSLPQGIETIIGTRGMELSGGQKQRIAISRALIRDPDILLLDEATSAMDSQNEALVQAALDKASSTRTTIIVAHRLSTVANADRIVVVKNGTIVEQGISRMNVSFVN</sequence>
<evidence type="ECO:0000256" key="13">
    <source>
        <dbReference type="ARBA" id="ARBA00034018"/>
    </source>
</evidence>
<evidence type="ECO:0000256" key="3">
    <source>
        <dbReference type="ARBA" id="ARBA00012191"/>
    </source>
</evidence>
<evidence type="ECO:0000259" key="15">
    <source>
        <dbReference type="PROSITE" id="PS50893"/>
    </source>
</evidence>
<accession>A0A2A2J4R5</accession>
<dbReference type="FunFam" id="3.40.50.300:FF:000479">
    <property type="entry name" value="Multidrug resistance protein 1A"/>
    <property type="match status" value="1"/>
</dbReference>
<evidence type="ECO:0000259" key="16">
    <source>
        <dbReference type="PROSITE" id="PS50929"/>
    </source>
</evidence>
<keyword evidence="11 14" id="KW-0472">Membrane</keyword>
<dbReference type="AlphaFoldDB" id="A0A2A2J4R5"/>
<evidence type="ECO:0000256" key="9">
    <source>
        <dbReference type="ARBA" id="ARBA00022967"/>
    </source>
</evidence>
<dbReference type="InterPro" id="IPR036640">
    <property type="entry name" value="ABC1_TM_sf"/>
</dbReference>
<dbReference type="EC" id="7.6.2.2" evidence="3"/>
<feature type="domain" description="ABC transporter" evidence="15">
    <location>
        <begin position="511"/>
        <end position="740"/>
    </location>
</feature>
<name>A0A2A2J4R5_9BILA</name>
<feature type="transmembrane region" description="Helical" evidence="14">
    <location>
        <begin position="416"/>
        <end position="439"/>
    </location>
</feature>
<dbReference type="PANTHER" id="PTHR43394:SF1">
    <property type="entry name" value="ATP-BINDING CASSETTE SUB-FAMILY B MEMBER 10, MITOCHONDRIAL"/>
    <property type="match status" value="1"/>
</dbReference>
<evidence type="ECO:0000256" key="6">
    <source>
        <dbReference type="ARBA" id="ARBA00022737"/>
    </source>
</evidence>
<dbReference type="InterPro" id="IPR003593">
    <property type="entry name" value="AAA+_ATPase"/>
</dbReference>
<comment type="similarity">
    <text evidence="2">Belongs to the ABC transporter superfamily. ABCB family. Multidrug resistance exporter (TC 3.A.1.201) subfamily.</text>
</comment>
<dbReference type="STRING" id="2018661.A0A2A2J4R5"/>
<organism evidence="17 18">
    <name type="scientific">Diploscapter pachys</name>
    <dbReference type="NCBI Taxonomy" id="2018661"/>
    <lineage>
        <taxon>Eukaryota</taxon>
        <taxon>Metazoa</taxon>
        <taxon>Ecdysozoa</taxon>
        <taxon>Nematoda</taxon>
        <taxon>Chromadorea</taxon>
        <taxon>Rhabditida</taxon>
        <taxon>Rhabditina</taxon>
        <taxon>Rhabditomorpha</taxon>
        <taxon>Rhabditoidea</taxon>
        <taxon>Rhabditidae</taxon>
        <taxon>Diploscapter</taxon>
    </lineage>
</organism>
<comment type="subcellular location">
    <subcellularLocation>
        <location evidence="1">Membrane</location>
        <topology evidence="1">Multi-pass membrane protein</topology>
    </subcellularLocation>
</comment>
<keyword evidence="18" id="KW-1185">Reference proteome</keyword>
<dbReference type="PANTHER" id="PTHR43394">
    <property type="entry name" value="ATP-DEPENDENT PERMEASE MDL1, MITOCHONDRIAL"/>
    <property type="match status" value="1"/>
</dbReference>
<evidence type="ECO:0000256" key="14">
    <source>
        <dbReference type="SAM" id="Phobius"/>
    </source>
</evidence>
<dbReference type="GO" id="GO:0016020">
    <property type="term" value="C:membrane"/>
    <property type="evidence" value="ECO:0007669"/>
    <property type="project" value="UniProtKB-SubCell"/>
</dbReference>
<comment type="catalytic activity">
    <reaction evidence="13">
        <text>ATP + H2O + xenobioticSide 1 = ADP + phosphate + xenobioticSide 2.</text>
        <dbReference type="EC" id="7.6.2.2"/>
    </reaction>
</comment>
<dbReference type="OrthoDB" id="6500128at2759"/>
<evidence type="ECO:0000256" key="7">
    <source>
        <dbReference type="ARBA" id="ARBA00022741"/>
    </source>
</evidence>
<keyword evidence="5 14" id="KW-0812">Transmembrane</keyword>
<dbReference type="Gene3D" id="3.40.50.300">
    <property type="entry name" value="P-loop containing nucleotide triphosphate hydrolases"/>
    <property type="match status" value="2"/>
</dbReference>
<dbReference type="Pfam" id="PF00005">
    <property type="entry name" value="ABC_tran"/>
    <property type="match status" value="2"/>
</dbReference>
<protein>
    <recommendedName>
        <fullName evidence="3">ABC-type xenobiotic transporter</fullName>
        <ecNumber evidence="3">7.6.2.2</ecNumber>
    </recommendedName>
</protein>
<dbReference type="InterPro" id="IPR027417">
    <property type="entry name" value="P-loop_NTPase"/>
</dbReference>
<dbReference type="GO" id="GO:0016887">
    <property type="term" value="F:ATP hydrolysis activity"/>
    <property type="evidence" value="ECO:0007669"/>
    <property type="project" value="InterPro"/>
</dbReference>
<feature type="transmembrane region" description="Helical" evidence="14">
    <location>
        <begin position="187"/>
        <end position="211"/>
    </location>
</feature>
<dbReference type="InterPro" id="IPR017871">
    <property type="entry name" value="ABC_transporter-like_CS"/>
</dbReference>